<evidence type="ECO:0000313" key="1">
    <source>
        <dbReference type="EMBL" id="ALY10842.1"/>
    </source>
</evidence>
<proteinExistence type="predicted"/>
<protein>
    <submittedName>
        <fullName evidence="1">Uncharacterized protein</fullName>
    </submittedName>
</protein>
<organism evidence="1 2">
    <name type="scientific">Arthrobacter phage Wilde</name>
    <dbReference type="NCBI Taxonomy" id="1772323"/>
    <lineage>
        <taxon>Viruses</taxon>
        <taxon>Duplodnaviria</taxon>
        <taxon>Heunggongvirae</taxon>
        <taxon>Uroviricota</taxon>
        <taxon>Caudoviricetes</taxon>
        <taxon>Tankvirus</taxon>
        <taxon>Tankvirus tank</taxon>
    </lineage>
</organism>
<accession>A0A0U4IQ65</accession>
<reference evidence="1 2" key="1">
    <citation type="submission" date="2015-11" db="EMBL/GenBank/DDBJ databases">
        <authorList>
            <person name="Menninger J.E."/>
            <person name="Lamey M.E."/>
            <person name="Lindemann J.M."/>
            <person name="Martynyuk T."/>
            <person name="Mele F.E."/>
            <person name="Nabua C.T."/>
            <person name="Napoli C.K."/>
            <person name="Santiago L.M."/>
            <person name="Sweetman A.T."/>
            <person name="Weinstein J.L."/>
            <person name="Barrett N.A."/>
            <person name="Buerkert T.R."/>
            <person name="Cautela J.A."/>
            <person name="Egan M.S."/>
            <person name="Erb J.E."/>
            <person name="Garrigan K.E."/>
            <person name="Hagan D.J."/>
            <person name="Hartwell M.C."/>
            <person name="Hyduchak K.M."/>
            <person name="Jacob A.E."/>
            <person name="DeNigris D.M."/>
            <person name="London S.C."/>
            <person name="King-Smith C."/>
            <person name="Lee-Soety J.Y."/>
            <person name="Bradley K.W."/>
            <person name="Asai D.J."/>
            <person name="Bowman C.A."/>
            <person name="Russell D.A."/>
            <person name="Pope W.H."/>
            <person name="Jacobs-Sera D."/>
            <person name="Hendrix R.W."/>
            <person name="Hatfull G.F."/>
        </authorList>
    </citation>
    <scope>NUCLEOTIDE SEQUENCE [LARGE SCALE GENOMIC DNA]</scope>
</reference>
<gene>
    <name evidence="1" type="primary">58</name>
    <name evidence="1" type="ORF">WILDE_58</name>
</gene>
<dbReference type="EMBL" id="KU160673">
    <property type="protein sequence ID" value="ALY10842.1"/>
    <property type="molecule type" value="Genomic_DNA"/>
</dbReference>
<name>A0A0U4IQ65_9CAUD</name>
<evidence type="ECO:0000313" key="2">
    <source>
        <dbReference type="Proteomes" id="UP000225045"/>
    </source>
</evidence>
<sequence length="89" mass="9865">MSPSFMVFDGQLFQIDQIQSASTVTEKSPYPATEGHITRVRVYFIKGGSVGLDPRWTVEDFAKFMGSAMRMPAEFITVGHPTHPATKEA</sequence>
<dbReference type="Proteomes" id="UP000225045">
    <property type="component" value="Segment"/>
</dbReference>